<feature type="transmembrane region" description="Helical" evidence="1">
    <location>
        <begin position="37"/>
        <end position="57"/>
    </location>
</feature>
<dbReference type="RefSeq" id="WP_094094577.1">
    <property type="nucleotide sequence ID" value="NZ_BMHF01000019.1"/>
</dbReference>
<evidence type="ECO:0000256" key="1">
    <source>
        <dbReference type="SAM" id="Phobius"/>
    </source>
</evidence>
<organism evidence="2 3">
    <name type="scientific">Paenibacillus physcomitrellae</name>
    <dbReference type="NCBI Taxonomy" id="1619311"/>
    <lineage>
        <taxon>Bacteria</taxon>
        <taxon>Bacillati</taxon>
        <taxon>Bacillota</taxon>
        <taxon>Bacilli</taxon>
        <taxon>Bacillales</taxon>
        <taxon>Paenibacillaceae</taxon>
        <taxon>Paenibacillus</taxon>
    </lineage>
</organism>
<sequence>MEDKVMESIGRTAIAGGGALSGAAVGAALGTAACPGIGTGIGYLVGVGIGCLGSVSLTNKWFKKENRYE</sequence>
<reference evidence="3" key="1">
    <citation type="journal article" date="2019" name="Int. J. Syst. Evol. Microbiol.">
        <title>The Global Catalogue of Microorganisms (GCM) 10K type strain sequencing project: providing services to taxonomists for standard genome sequencing and annotation.</title>
        <authorList>
            <consortium name="The Broad Institute Genomics Platform"/>
            <consortium name="The Broad Institute Genome Sequencing Center for Infectious Disease"/>
            <person name="Wu L."/>
            <person name="Ma J."/>
        </authorList>
    </citation>
    <scope>NUCLEOTIDE SEQUENCE [LARGE SCALE GENOMIC DNA]</scope>
    <source>
        <strain evidence="3">CGMCC 1.15044</strain>
    </source>
</reference>
<dbReference type="EMBL" id="BMHF01000019">
    <property type="protein sequence ID" value="GGA49228.1"/>
    <property type="molecule type" value="Genomic_DNA"/>
</dbReference>
<keyword evidence="1" id="KW-1133">Transmembrane helix</keyword>
<comment type="caution">
    <text evidence="2">The sequence shown here is derived from an EMBL/GenBank/DDBJ whole genome shotgun (WGS) entry which is preliminary data.</text>
</comment>
<keyword evidence="3" id="KW-1185">Reference proteome</keyword>
<gene>
    <name evidence="2" type="ORF">GCM10010917_38120</name>
</gene>
<feature type="transmembrane region" description="Helical" evidence="1">
    <location>
        <begin position="12"/>
        <end position="31"/>
    </location>
</feature>
<dbReference type="PROSITE" id="PS51257">
    <property type="entry name" value="PROKAR_LIPOPROTEIN"/>
    <property type="match status" value="1"/>
</dbReference>
<dbReference type="Proteomes" id="UP000609323">
    <property type="component" value="Unassembled WGS sequence"/>
</dbReference>
<evidence type="ECO:0000313" key="2">
    <source>
        <dbReference type="EMBL" id="GGA49228.1"/>
    </source>
</evidence>
<accession>A0ABQ1GST7</accession>
<proteinExistence type="predicted"/>
<keyword evidence="1" id="KW-0472">Membrane</keyword>
<protein>
    <recommendedName>
        <fullName evidence="4">Bacteriocin</fullName>
    </recommendedName>
</protein>
<name>A0ABQ1GST7_9BACL</name>
<keyword evidence="1" id="KW-0812">Transmembrane</keyword>
<evidence type="ECO:0008006" key="4">
    <source>
        <dbReference type="Google" id="ProtNLM"/>
    </source>
</evidence>
<evidence type="ECO:0000313" key="3">
    <source>
        <dbReference type="Proteomes" id="UP000609323"/>
    </source>
</evidence>